<keyword evidence="3" id="KW-1185">Reference proteome</keyword>
<feature type="transmembrane region" description="Helical" evidence="1">
    <location>
        <begin position="171"/>
        <end position="193"/>
    </location>
</feature>
<dbReference type="PANTHER" id="PTHR40042:SF1">
    <property type="entry name" value="DUF1405 DOMAIN-CONTAINING PROTEIN"/>
    <property type="match status" value="1"/>
</dbReference>
<evidence type="ECO:0000313" key="2">
    <source>
        <dbReference type="EMBL" id="WWA29775.1"/>
    </source>
</evidence>
<dbReference type="PANTHER" id="PTHR40042">
    <property type="entry name" value="HYPOTHETICAL MEMBRANE SPANNING PROTEIN"/>
    <property type="match status" value="1"/>
</dbReference>
<proteinExistence type="predicted"/>
<dbReference type="Pfam" id="PF07187">
    <property type="entry name" value="DUF1405"/>
    <property type="match status" value="1"/>
</dbReference>
<feature type="transmembrane region" description="Helical" evidence="1">
    <location>
        <begin position="109"/>
        <end position="129"/>
    </location>
</feature>
<keyword evidence="1" id="KW-0472">Membrane</keyword>
<dbReference type="Proteomes" id="UP001341136">
    <property type="component" value="Chromosome"/>
</dbReference>
<sequence>MKGRAGMLAYLYGLLTKRISLWLLLIINVLGTIYGFYWYGDQLAATPLHFIWFVPDSPTASLFFVFVLIGFLSRKQSGLIEALAAVTLLKYGVWAVVMNTFQVMEGAPLHWQIIMLNVSHAGMALQALLFMPYFRIKKGHLAAALLWTVFNDFIDYHFHMHPWLSARIMPYIDGIGWFTFLLGLVCVATVYFLNVRQRALRINLPR</sequence>
<dbReference type="InterPro" id="IPR009845">
    <property type="entry name" value="DUF1405"/>
</dbReference>
<reference evidence="2 3" key="1">
    <citation type="submission" date="2024-01" db="EMBL/GenBank/DDBJ databases">
        <title>Culturomics analysis of mouse respiratory tract.</title>
        <authorList>
            <person name="Phillips A.M."/>
            <person name="Collette N.M."/>
            <person name="Mageeney C.M."/>
            <person name="Sinha A."/>
            <person name="Hern K.E."/>
            <person name="Arkin A.P."/>
            <person name="Williams K.P."/>
            <person name="Branda S."/>
        </authorList>
    </citation>
    <scope>NUCLEOTIDE SEQUENCE [LARGE SCALE GENOMIC DNA]</scope>
    <source>
        <strain evidence="2 3">CP20</strain>
    </source>
</reference>
<gene>
    <name evidence="2" type="ORF">V5G21_19010</name>
</gene>
<feature type="transmembrane region" description="Helical" evidence="1">
    <location>
        <begin position="51"/>
        <end position="72"/>
    </location>
</feature>
<keyword evidence="1" id="KW-0812">Transmembrane</keyword>
<evidence type="ECO:0000256" key="1">
    <source>
        <dbReference type="SAM" id="Phobius"/>
    </source>
</evidence>
<feature type="transmembrane region" description="Helical" evidence="1">
    <location>
        <begin position="21"/>
        <end position="39"/>
    </location>
</feature>
<evidence type="ECO:0000313" key="3">
    <source>
        <dbReference type="Proteomes" id="UP001341136"/>
    </source>
</evidence>
<feature type="transmembrane region" description="Helical" evidence="1">
    <location>
        <begin position="79"/>
        <end position="97"/>
    </location>
</feature>
<organism evidence="2 3">
    <name type="scientific">Shouchella rhizosphaerae</name>
    <dbReference type="NCBI Taxonomy" id="866786"/>
    <lineage>
        <taxon>Bacteria</taxon>
        <taxon>Bacillati</taxon>
        <taxon>Bacillota</taxon>
        <taxon>Bacilli</taxon>
        <taxon>Bacillales</taxon>
        <taxon>Bacillaceae</taxon>
        <taxon>Shouchella</taxon>
    </lineage>
</organism>
<name>A0ABZ2CRR8_9BACI</name>
<protein>
    <submittedName>
        <fullName evidence="2">DUF1405 domain-containing protein</fullName>
    </submittedName>
</protein>
<keyword evidence="1" id="KW-1133">Transmembrane helix</keyword>
<accession>A0ABZ2CRR8</accession>
<dbReference type="EMBL" id="CP144921">
    <property type="protein sequence ID" value="WWA29775.1"/>
    <property type="molecule type" value="Genomic_DNA"/>
</dbReference>
<feature type="transmembrane region" description="Helical" evidence="1">
    <location>
        <begin position="141"/>
        <end position="159"/>
    </location>
</feature>